<feature type="transmembrane region" description="Helical" evidence="1">
    <location>
        <begin position="43"/>
        <end position="67"/>
    </location>
</feature>
<feature type="transmembrane region" description="Helical" evidence="1">
    <location>
        <begin position="205"/>
        <end position="222"/>
    </location>
</feature>
<proteinExistence type="predicted"/>
<organism evidence="2 3">
    <name type="scientific">Candidatus Woesebacteria bacterium RBG_16_36_11</name>
    <dbReference type="NCBI Taxonomy" id="1802481"/>
    <lineage>
        <taxon>Bacteria</taxon>
        <taxon>Candidatus Woeseibacteriota</taxon>
    </lineage>
</organism>
<gene>
    <name evidence="2" type="ORF">A2W13_02295</name>
</gene>
<keyword evidence="1" id="KW-0472">Membrane</keyword>
<feature type="transmembrane region" description="Helical" evidence="1">
    <location>
        <begin position="106"/>
        <end position="126"/>
    </location>
</feature>
<evidence type="ECO:0000256" key="1">
    <source>
        <dbReference type="SAM" id="Phobius"/>
    </source>
</evidence>
<feature type="transmembrane region" description="Helical" evidence="1">
    <location>
        <begin position="132"/>
        <end position="153"/>
    </location>
</feature>
<dbReference type="AlphaFoldDB" id="A0A1F7X942"/>
<dbReference type="Proteomes" id="UP000178533">
    <property type="component" value="Unassembled WGS sequence"/>
</dbReference>
<reference evidence="2 3" key="1">
    <citation type="journal article" date="2016" name="Nat. Commun.">
        <title>Thousands of microbial genomes shed light on interconnected biogeochemical processes in an aquifer system.</title>
        <authorList>
            <person name="Anantharaman K."/>
            <person name="Brown C.T."/>
            <person name="Hug L.A."/>
            <person name="Sharon I."/>
            <person name="Castelle C.J."/>
            <person name="Probst A.J."/>
            <person name="Thomas B.C."/>
            <person name="Singh A."/>
            <person name="Wilkins M.J."/>
            <person name="Karaoz U."/>
            <person name="Brodie E.L."/>
            <person name="Williams K.H."/>
            <person name="Hubbard S.S."/>
            <person name="Banfield J.F."/>
        </authorList>
    </citation>
    <scope>NUCLEOTIDE SEQUENCE [LARGE SCALE GENOMIC DNA]</scope>
</reference>
<evidence type="ECO:0000313" key="3">
    <source>
        <dbReference type="Proteomes" id="UP000178533"/>
    </source>
</evidence>
<sequence length="223" mass="25218">MYLIFIFLFELIILYYLSRKLTSKIWTILFKLTKSKKASTYFYSFLFLPGIIFHEISHFLTALFLFVPVGGINLNPTFEEDDKGNTKSIKLGSVAIGKSDLIRGSLIGFAPFIFGITLILLGIGWIMSKGLLGNWTIVLIAIYIIFEIGNTMFLSRSDLKTALELTLVIVAFYLVLYLFGIRISLDPQSFLSQSVVDVLKTADKFLLVPIGLDFLLLTLTRIF</sequence>
<dbReference type="EMBL" id="MGFT01000018">
    <property type="protein sequence ID" value="OGM11544.1"/>
    <property type="molecule type" value="Genomic_DNA"/>
</dbReference>
<keyword evidence="1" id="KW-0812">Transmembrane</keyword>
<protein>
    <submittedName>
        <fullName evidence="2">Uncharacterized protein</fullName>
    </submittedName>
</protein>
<feature type="transmembrane region" description="Helical" evidence="1">
    <location>
        <begin position="165"/>
        <end position="185"/>
    </location>
</feature>
<comment type="caution">
    <text evidence="2">The sequence shown here is derived from an EMBL/GenBank/DDBJ whole genome shotgun (WGS) entry which is preliminary data.</text>
</comment>
<accession>A0A1F7X942</accession>
<keyword evidence="1" id="KW-1133">Transmembrane helix</keyword>
<evidence type="ECO:0000313" key="2">
    <source>
        <dbReference type="EMBL" id="OGM11544.1"/>
    </source>
</evidence>
<name>A0A1F7X942_9BACT</name>